<name>A0A6J6MSV0_9ZZZZ</name>
<organism evidence="1">
    <name type="scientific">freshwater metagenome</name>
    <dbReference type="NCBI Taxonomy" id="449393"/>
    <lineage>
        <taxon>unclassified sequences</taxon>
        <taxon>metagenomes</taxon>
        <taxon>ecological metagenomes</taxon>
    </lineage>
</organism>
<accession>A0A6J6MSV0</accession>
<dbReference type="EMBL" id="CAEZWY010000126">
    <property type="protein sequence ID" value="CAB4676902.1"/>
    <property type="molecule type" value="Genomic_DNA"/>
</dbReference>
<sequence>MMITSTFGSTSNSKSASETSLTAAALATATSRISNWTDGHRRFAFSTTSFPASLFRPQIRPTLFGRNGSGSFRDSSNKPSRASLFFNASSRASNSPSPTLRSSFTWNASEPFLLHHCGLDRITMRAFCSSGATESKTFLKHLIEMLISALVSRNRIKIVGEPGRTFISDNSPSIQSSGRSSIICPIRSVT</sequence>
<gene>
    <name evidence="1" type="ORF">UFOPK2312_00915</name>
</gene>
<protein>
    <submittedName>
        <fullName evidence="1">Unannotated protein</fullName>
    </submittedName>
</protein>
<reference evidence="1" key="1">
    <citation type="submission" date="2020-05" db="EMBL/GenBank/DDBJ databases">
        <authorList>
            <person name="Chiriac C."/>
            <person name="Salcher M."/>
            <person name="Ghai R."/>
            <person name="Kavagutti S V."/>
        </authorList>
    </citation>
    <scope>NUCLEOTIDE SEQUENCE</scope>
</reference>
<evidence type="ECO:0000313" key="1">
    <source>
        <dbReference type="EMBL" id="CAB4676902.1"/>
    </source>
</evidence>
<dbReference type="AlphaFoldDB" id="A0A6J6MSV0"/>
<proteinExistence type="predicted"/>